<evidence type="ECO:0000313" key="2">
    <source>
        <dbReference type="EMBL" id="KAG5666338.1"/>
    </source>
</evidence>
<feature type="compositionally biased region" description="Basic and acidic residues" evidence="1">
    <location>
        <begin position="577"/>
        <end position="594"/>
    </location>
</feature>
<proteinExistence type="predicted"/>
<name>A0A9J6B9E8_POLVA</name>
<evidence type="ECO:0000313" key="3">
    <source>
        <dbReference type="Proteomes" id="UP001107558"/>
    </source>
</evidence>
<feature type="region of interest" description="Disordered" evidence="1">
    <location>
        <begin position="364"/>
        <end position="433"/>
    </location>
</feature>
<keyword evidence="3" id="KW-1185">Reference proteome</keyword>
<accession>A0A9J6B9E8</accession>
<dbReference type="AlphaFoldDB" id="A0A9J6B9E8"/>
<comment type="caution">
    <text evidence="2">The sequence shown here is derived from an EMBL/GenBank/DDBJ whole genome shotgun (WGS) entry which is preliminary data.</text>
</comment>
<dbReference type="Gene3D" id="1.10.10.60">
    <property type="entry name" value="Homeodomain-like"/>
    <property type="match status" value="1"/>
</dbReference>
<feature type="compositionally biased region" description="Basic residues" evidence="1">
    <location>
        <begin position="90"/>
        <end position="101"/>
    </location>
</feature>
<organism evidence="2 3">
    <name type="scientific">Polypedilum vanderplanki</name>
    <name type="common">Sleeping chironomid midge</name>
    <dbReference type="NCBI Taxonomy" id="319348"/>
    <lineage>
        <taxon>Eukaryota</taxon>
        <taxon>Metazoa</taxon>
        <taxon>Ecdysozoa</taxon>
        <taxon>Arthropoda</taxon>
        <taxon>Hexapoda</taxon>
        <taxon>Insecta</taxon>
        <taxon>Pterygota</taxon>
        <taxon>Neoptera</taxon>
        <taxon>Endopterygota</taxon>
        <taxon>Diptera</taxon>
        <taxon>Nematocera</taxon>
        <taxon>Chironomoidea</taxon>
        <taxon>Chironomidae</taxon>
        <taxon>Chironominae</taxon>
        <taxon>Polypedilum</taxon>
        <taxon>Polypedilum</taxon>
    </lineage>
</organism>
<feature type="compositionally biased region" description="Polar residues" evidence="1">
    <location>
        <begin position="420"/>
        <end position="429"/>
    </location>
</feature>
<evidence type="ECO:0000256" key="1">
    <source>
        <dbReference type="SAM" id="MobiDB-lite"/>
    </source>
</evidence>
<reference evidence="2" key="1">
    <citation type="submission" date="2021-03" db="EMBL/GenBank/DDBJ databases">
        <title>Chromosome level genome of the anhydrobiotic midge Polypedilum vanderplanki.</title>
        <authorList>
            <person name="Yoshida Y."/>
            <person name="Kikawada T."/>
            <person name="Gusev O."/>
        </authorList>
    </citation>
    <scope>NUCLEOTIDE SEQUENCE</scope>
    <source>
        <strain evidence="2">NIAS01</strain>
        <tissue evidence="2">Whole body or cell culture</tissue>
    </source>
</reference>
<feature type="region of interest" description="Disordered" evidence="1">
    <location>
        <begin position="90"/>
        <end position="109"/>
    </location>
</feature>
<dbReference type="EMBL" id="JADBJN010000004">
    <property type="protein sequence ID" value="KAG5666338.1"/>
    <property type="molecule type" value="Genomic_DNA"/>
</dbReference>
<dbReference type="OrthoDB" id="10482823at2759"/>
<dbReference type="Proteomes" id="UP001107558">
    <property type="component" value="Chromosome 4"/>
</dbReference>
<sequence length="604" mass="70208">METIDSKDFQLTTVLSYAPEPIHKINHATQKTVVVIGKEHFLMCKQLMQDNAQDEEYAKLLNVPIQKIRYFKHKMQIFEDRIRARRRAARLNRRRGRRNRKKPEGSLLNGGYIKKKEMTAEERLKYARELILENYSTQEIAKVLRVSERSITRFRRKLNEQKRKLQEEGKITVDPEELAVDEEEYKFKFLSAEVKAEKINELYEKGLAATEIAKILKISDRSVRRWKIKLDEMKVNPEMKFETKREKRRRRGKKTGPKRKVFNIDQKVIERAQALVDSGESNKEISEELQLPMSIIRKMVKAILDGTSHKAIEESLQEFTAKGTTNNPGKKIKIEGQVKKEEIDEEIMDDDDDFWNQNLNEMKWGESSSQSSSESEENTPLAEIGERVKKSIKSKREKNAASMDPLSFVEVEDTSPAPTPSTSNVANKSQNEKRGKTYMGEREVIIAKLLKDKGVRAVDIALLMDVSERSVTRLLAKAKELKIKKFDDDIVEHVNDLIDNKEEILDKKIKSMPALKESKGYDDTKRKTGMRLLAMHVKPRDIAKMLSVSEKTIKRWQMRLEVEESERRKRGGGQGDDDGKHEIFNDLFAMKEEPPFDIEEDEYF</sequence>
<gene>
    <name evidence="2" type="ORF">PVAND_014373</name>
</gene>
<protein>
    <submittedName>
        <fullName evidence="2">Uncharacterized protein</fullName>
    </submittedName>
</protein>
<feature type="region of interest" description="Disordered" evidence="1">
    <location>
        <begin position="561"/>
        <end position="604"/>
    </location>
</feature>
<feature type="compositionally biased region" description="Acidic residues" evidence="1">
    <location>
        <begin position="595"/>
        <end position="604"/>
    </location>
</feature>